<dbReference type="InterPro" id="IPR001007">
    <property type="entry name" value="VWF_dom"/>
</dbReference>
<dbReference type="Gene3D" id="2.10.70.10">
    <property type="entry name" value="Complement Module, domain 1"/>
    <property type="match status" value="1"/>
</dbReference>
<comment type="caution">
    <text evidence="6">The sequence shown here is derived from an EMBL/GenBank/DDBJ whole genome shotgun (WGS) entry which is preliminary data.</text>
</comment>
<dbReference type="PROSITE" id="PS51233">
    <property type="entry name" value="VWFD"/>
    <property type="match status" value="1"/>
</dbReference>
<dbReference type="InterPro" id="IPR014853">
    <property type="entry name" value="VWF/SSPO/ZAN-like_Cys-rich_dom"/>
</dbReference>
<evidence type="ECO:0008006" key="8">
    <source>
        <dbReference type="Google" id="ProtNLM"/>
    </source>
</evidence>
<keyword evidence="1" id="KW-0677">Repeat</keyword>
<gene>
    <name evidence="6" type="ORF">NHX12_005482</name>
</gene>
<dbReference type="PROSITE" id="PS50184">
    <property type="entry name" value="VWFC_2"/>
    <property type="match status" value="2"/>
</dbReference>
<dbReference type="GO" id="GO:0005615">
    <property type="term" value="C:extracellular space"/>
    <property type="evidence" value="ECO:0007669"/>
    <property type="project" value="TreeGrafter"/>
</dbReference>
<accession>A0A9Q0DT05</accession>
<dbReference type="SMART" id="SM00214">
    <property type="entry name" value="VWC"/>
    <property type="match status" value="2"/>
</dbReference>
<dbReference type="EMBL" id="JANIIK010000112">
    <property type="protein sequence ID" value="KAJ3593146.1"/>
    <property type="molecule type" value="Genomic_DNA"/>
</dbReference>
<proteinExistence type="predicted"/>
<keyword evidence="7" id="KW-1185">Reference proteome</keyword>
<sequence>MGYCYSATCGPTCNITKVVLPCSTTQPPTTSTASPTTSVASTTVTPTSTSATTVLFCEYLGERKENGETWNIDNCTTATCTNGQIVQDPVTCETVQPPICSNFALPFQVADDSGCCYRYICPCECSSWKKTSFLTFDGKQFDFNQNCSYYAVLLNDKRIHPTYENEGLLITGTNLVIELEIPALETYISYGGSNGGSYFHIDLPPTLFSGATEGLCGTCDNSITNDCRGPNGQIEECTDSANKWRVDDIPCVPTTPPPTVPNPSPTPCLPHPACDILSSSVFSACHLHVSPTPYLTTCQTDLCSGDKNTCVTLAAYASECSMAGVCVHWRNATNGECDCVGPDGKPKQPNDIWTSECNNCRCDSDSMSVQCSPVVCTPYPSPDCSLPGFKTVYQTVDCCMSEKCECNISLCPAVKICSAGYTTNVTTTYGDCCTTHTCVPKDVCVNGNVEYTIGSQVPSSDICEDCSCSNDGTETIDAQGCCTTCQLRSSCEMVNETTIIEIDGCKSPAPIQLAYCSGTCGSTSK</sequence>
<dbReference type="OrthoDB" id="10071893at2759"/>
<dbReference type="PANTHER" id="PTHR11339">
    <property type="entry name" value="EXTRACELLULAR MATRIX GLYCOPROTEIN RELATED"/>
    <property type="match status" value="1"/>
</dbReference>
<dbReference type="InterPro" id="IPR050780">
    <property type="entry name" value="Mucin_vWF_Thrombospondin_sf"/>
</dbReference>
<protein>
    <recommendedName>
        <fullName evidence="8">VWFD domain-containing protein</fullName>
    </recommendedName>
</protein>
<dbReference type="PROSITE" id="PS01208">
    <property type="entry name" value="VWFC_1"/>
    <property type="match status" value="1"/>
</dbReference>
<evidence type="ECO:0000313" key="7">
    <source>
        <dbReference type="Proteomes" id="UP001148018"/>
    </source>
</evidence>
<keyword evidence="3" id="KW-0325">Glycoprotein</keyword>
<evidence type="ECO:0000256" key="2">
    <source>
        <dbReference type="ARBA" id="ARBA00023157"/>
    </source>
</evidence>
<feature type="domain" description="VWFC" evidence="4">
    <location>
        <begin position="57"/>
        <end position="122"/>
    </location>
</feature>
<dbReference type="Pfam" id="PF00094">
    <property type="entry name" value="VWD"/>
    <property type="match status" value="1"/>
</dbReference>
<dbReference type="Proteomes" id="UP001148018">
    <property type="component" value="Unassembled WGS sequence"/>
</dbReference>
<name>A0A9Q0DT05_9TELE</name>
<dbReference type="PANTHER" id="PTHR11339:SF408">
    <property type="entry name" value="MUCIN-5B"/>
    <property type="match status" value="1"/>
</dbReference>
<dbReference type="AlphaFoldDB" id="A0A9Q0DT05"/>
<evidence type="ECO:0000259" key="4">
    <source>
        <dbReference type="PROSITE" id="PS50184"/>
    </source>
</evidence>
<feature type="domain" description="VWFD" evidence="5">
    <location>
        <begin position="68"/>
        <end position="252"/>
    </location>
</feature>
<dbReference type="SUPFAM" id="SSF57603">
    <property type="entry name" value="FnI-like domain"/>
    <property type="match status" value="1"/>
</dbReference>
<evidence type="ECO:0000256" key="3">
    <source>
        <dbReference type="ARBA" id="ARBA00023180"/>
    </source>
</evidence>
<dbReference type="GO" id="GO:0031012">
    <property type="term" value="C:extracellular matrix"/>
    <property type="evidence" value="ECO:0007669"/>
    <property type="project" value="TreeGrafter"/>
</dbReference>
<dbReference type="SMART" id="SM00832">
    <property type="entry name" value="C8"/>
    <property type="match status" value="1"/>
</dbReference>
<dbReference type="InterPro" id="IPR001846">
    <property type="entry name" value="VWF_type-D"/>
</dbReference>
<organism evidence="6 7">
    <name type="scientific">Muraenolepis orangiensis</name>
    <name type="common">Patagonian moray cod</name>
    <dbReference type="NCBI Taxonomy" id="630683"/>
    <lineage>
        <taxon>Eukaryota</taxon>
        <taxon>Metazoa</taxon>
        <taxon>Chordata</taxon>
        <taxon>Craniata</taxon>
        <taxon>Vertebrata</taxon>
        <taxon>Euteleostomi</taxon>
        <taxon>Actinopterygii</taxon>
        <taxon>Neopterygii</taxon>
        <taxon>Teleostei</taxon>
        <taxon>Neoteleostei</taxon>
        <taxon>Acanthomorphata</taxon>
        <taxon>Zeiogadaria</taxon>
        <taxon>Gadariae</taxon>
        <taxon>Gadiformes</taxon>
        <taxon>Muraenolepidoidei</taxon>
        <taxon>Muraenolepididae</taxon>
        <taxon>Muraenolepis</taxon>
    </lineage>
</organism>
<keyword evidence="2" id="KW-1015">Disulfide bond</keyword>
<evidence type="ECO:0000313" key="6">
    <source>
        <dbReference type="EMBL" id="KAJ3593146.1"/>
    </source>
</evidence>
<dbReference type="Pfam" id="PF08742">
    <property type="entry name" value="C8"/>
    <property type="match status" value="1"/>
</dbReference>
<feature type="domain" description="VWFC" evidence="4">
    <location>
        <begin position="339"/>
        <end position="405"/>
    </location>
</feature>
<evidence type="ECO:0000259" key="5">
    <source>
        <dbReference type="PROSITE" id="PS51233"/>
    </source>
</evidence>
<evidence type="ECO:0000256" key="1">
    <source>
        <dbReference type="ARBA" id="ARBA00022737"/>
    </source>
</evidence>
<reference evidence="6" key="1">
    <citation type="submission" date="2022-07" db="EMBL/GenBank/DDBJ databases">
        <title>Chromosome-level genome of Muraenolepis orangiensis.</title>
        <authorList>
            <person name="Kim J."/>
        </authorList>
    </citation>
    <scope>NUCLEOTIDE SEQUENCE</scope>
    <source>
        <strain evidence="6">KU_S4_2022</strain>
        <tissue evidence="6">Muscle</tissue>
    </source>
</reference>